<feature type="compositionally biased region" description="Polar residues" evidence="1">
    <location>
        <begin position="322"/>
        <end position="332"/>
    </location>
</feature>
<protein>
    <submittedName>
        <fullName evidence="3">Uncharacterized protein</fullName>
    </submittedName>
</protein>
<organism evidence="3 4">
    <name type="scientific">Phlebiopsis gigantea (strain 11061_1 CR5-6)</name>
    <name type="common">White-rot fungus</name>
    <name type="synonym">Peniophora gigantea</name>
    <dbReference type="NCBI Taxonomy" id="745531"/>
    <lineage>
        <taxon>Eukaryota</taxon>
        <taxon>Fungi</taxon>
        <taxon>Dikarya</taxon>
        <taxon>Basidiomycota</taxon>
        <taxon>Agaricomycotina</taxon>
        <taxon>Agaricomycetes</taxon>
        <taxon>Polyporales</taxon>
        <taxon>Phanerochaetaceae</taxon>
        <taxon>Phlebiopsis</taxon>
    </lineage>
</organism>
<evidence type="ECO:0000256" key="2">
    <source>
        <dbReference type="SAM" id="Phobius"/>
    </source>
</evidence>
<accession>A0A0C3SD90</accession>
<keyword evidence="4" id="KW-1185">Reference proteome</keyword>
<evidence type="ECO:0000313" key="4">
    <source>
        <dbReference type="Proteomes" id="UP000053257"/>
    </source>
</evidence>
<keyword evidence="2" id="KW-1133">Transmembrane helix</keyword>
<name>A0A0C3SD90_PHLG1</name>
<gene>
    <name evidence="3" type="ORF">PHLGIDRAFT_126225</name>
</gene>
<sequence>MEWWTVFFRIRKIIYAFIGIASFGWAITLSVYLSREWSNFTHPQRGIVLGVIGVNGISAILLYLMIVVVFRTWLDFGRALFLLVIHVGASLAVTLFSMHFSCAAFATEQICKDVDLAFIIGSWVLTGLLLGYMIFLLIMSRVPRPVPRITPNLLLNDPEKAEHSRTPSIRSINSATGLLRQDTTSSFGTIAPSPDALPRRGSTPRAYYVANGMPTTPATARSPGAAFPNMTYGSTGSSARPDVPPLPRIQTSFSQTRRQSTLQQAPPQPLPLANPFADPLLSNNTPSGMMSALTFTADQPVTYSTWTSGSFKRAQYQPIVPTQSGSTMSASSGARMMSPGSASQGMDTGAALDSPTSIYSLYDTKALEPSTSSPQNPYMQPNTLPVWQTMTGPSLRTQTTTPHSFHSVTPSMHLNHPVPPPVHMRAGTEPVWRPHTADPHMYNDPPNHFGTAGSADVRRLPTMPAAQYQQRSGHGGTYVVTRNAAHLAGALGRTPPRTEVAVASREEWRQLVLRAASGGAL</sequence>
<dbReference type="Proteomes" id="UP000053257">
    <property type="component" value="Unassembled WGS sequence"/>
</dbReference>
<evidence type="ECO:0000313" key="3">
    <source>
        <dbReference type="EMBL" id="KIP09475.1"/>
    </source>
</evidence>
<evidence type="ECO:0000256" key="1">
    <source>
        <dbReference type="SAM" id="MobiDB-lite"/>
    </source>
</evidence>
<feature type="region of interest" description="Disordered" evidence="1">
    <location>
        <begin position="367"/>
        <end position="406"/>
    </location>
</feature>
<dbReference type="OrthoDB" id="2666783at2759"/>
<keyword evidence="2" id="KW-0812">Transmembrane</keyword>
<feature type="transmembrane region" description="Helical" evidence="2">
    <location>
        <begin position="80"/>
        <end position="106"/>
    </location>
</feature>
<feature type="transmembrane region" description="Helical" evidence="2">
    <location>
        <begin position="46"/>
        <end position="68"/>
    </location>
</feature>
<dbReference type="HOGENOM" id="CLU_522852_0_0_1"/>
<keyword evidence="2" id="KW-0472">Membrane</keyword>
<dbReference type="STRING" id="745531.A0A0C3SD90"/>
<dbReference type="EMBL" id="KN840465">
    <property type="protein sequence ID" value="KIP09475.1"/>
    <property type="molecule type" value="Genomic_DNA"/>
</dbReference>
<feature type="region of interest" description="Disordered" evidence="1">
    <location>
        <begin position="322"/>
        <end position="351"/>
    </location>
</feature>
<dbReference type="AlphaFoldDB" id="A0A0C3SD90"/>
<feature type="transmembrane region" description="Helical" evidence="2">
    <location>
        <begin position="12"/>
        <end position="34"/>
    </location>
</feature>
<reference evidence="3 4" key="1">
    <citation type="journal article" date="2014" name="PLoS Genet.">
        <title>Analysis of the Phlebiopsis gigantea genome, transcriptome and secretome provides insight into its pioneer colonization strategies of wood.</title>
        <authorList>
            <person name="Hori C."/>
            <person name="Ishida T."/>
            <person name="Igarashi K."/>
            <person name="Samejima M."/>
            <person name="Suzuki H."/>
            <person name="Master E."/>
            <person name="Ferreira P."/>
            <person name="Ruiz-Duenas F.J."/>
            <person name="Held B."/>
            <person name="Canessa P."/>
            <person name="Larrondo L.F."/>
            <person name="Schmoll M."/>
            <person name="Druzhinina I.S."/>
            <person name="Kubicek C.P."/>
            <person name="Gaskell J.A."/>
            <person name="Kersten P."/>
            <person name="St John F."/>
            <person name="Glasner J."/>
            <person name="Sabat G."/>
            <person name="Splinter BonDurant S."/>
            <person name="Syed K."/>
            <person name="Yadav J."/>
            <person name="Mgbeahuruike A.C."/>
            <person name="Kovalchuk A."/>
            <person name="Asiegbu F.O."/>
            <person name="Lackner G."/>
            <person name="Hoffmeister D."/>
            <person name="Rencoret J."/>
            <person name="Gutierrez A."/>
            <person name="Sun H."/>
            <person name="Lindquist E."/>
            <person name="Barry K."/>
            <person name="Riley R."/>
            <person name="Grigoriev I.V."/>
            <person name="Henrissat B."/>
            <person name="Kues U."/>
            <person name="Berka R.M."/>
            <person name="Martinez A.T."/>
            <person name="Covert S.F."/>
            <person name="Blanchette R.A."/>
            <person name="Cullen D."/>
        </authorList>
    </citation>
    <scope>NUCLEOTIDE SEQUENCE [LARGE SCALE GENOMIC DNA]</scope>
    <source>
        <strain evidence="3 4">11061_1 CR5-6</strain>
    </source>
</reference>
<feature type="transmembrane region" description="Helical" evidence="2">
    <location>
        <begin position="118"/>
        <end position="138"/>
    </location>
</feature>
<proteinExistence type="predicted"/>
<feature type="compositionally biased region" description="Polar residues" evidence="1">
    <location>
        <begin position="369"/>
        <end position="406"/>
    </location>
</feature>